<comment type="caution">
    <text evidence="1">The sequence shown here is derived from an EMBL/GenBank/DDBJ whole genome shotgun (WGS) entry which is preliminary data.</text>
</comment>
<proteinExistence type="predicted"/>
<dbReference type="AlphaFoldDB" id="A0A8T3AU01"/>
<name>A0A8T3AU01_DENNO</name>
<accession>A0A8T3AU01</accession>
<dbReference type="EMBL" id="JAGYWB010000015">
    <property type="protein sequence ID" value="KAI0497565.1"/>
    <property type="molecule type" value="Genomic_DNA"/>
</dbReference>
<sequence>MKANTVTDIGELGCFVVAFLRLPPPGLVAIGDAQSIFNSSSSCNSLILYVVQFTRQCQIVGMAVRVISGYEILSSVEVFLNAEECLKGSLF</sequence>
<keyword evidence="2" id="KW-1185">Reference proteome</keyword>
<reference evidence="1" key="1">
    <citation type="journal article" date="2022" name="Front. Genet.">
        <title>Chromosome-Scale Assembly of the Dendrobium nobile Genome Provides Insights Into the Molecular Mechanism of the Biosynthesis of the Medicinal Active Ingredient of Dendrobium.</title>
        <authorList>
            <person name="Xu Q."/>
            <person name="Niu S.-C."/>
            <person name="Li K.-L."/>
            <person name="Zheng P.-J."/>
            <person name="Zhang X.-J."/>
            <person name="Jia Y."/>
            <person name="Liu Y."/>
            <person name="Niu Y.-X."/>
            <person name="Yu L.-H."/>
            <person name="Chen D.-F."/>
            <person name="Zhang G.-Q."/>
        </authorList>
    </citation>
    <scope>NUCLEOTIDE SEQUENCE</scope>
    <source>
        <tissue evidence="1">Leaf</tissue>
    </source>
</reference>
<organism evidence="1 2">
    <name type="scientific">Dendrobium nobile</name>
    <name type="common">Orchid</name>
    <dbReference type="NCBI Taxonomy" id="94219"/>
    <lineage>
        <taxon>Eukaryota</taxon>
        <taxon>Viridiplantae</taxon>
        <taxon>Streptophyta</taxon>
        <taxon>Embryophyta</taxon>
        <taxon>Tracheophyta</taxon>
        <taxon>Spermatophyta</taxon>
        <taxon>Magnoliopsida</taxon>
        <taxon>Liliopsida</taxon>
        <taxon>Asparagales</taxon>
        <taxon>Orchidaceae</taxon>
        <taxon>Epidendroideae</taxon>
        <taxon>Malaxideae</taxon>
        <taxon>Dendrobiinae</taxon>
        <taxon>Dendrobium</taxon>
    </lineage>
</organism>
<dbReference type="Proteomes" id="UP000829196">
    <property type="component" value="Unassembled WGS sequence"/>
</dbReference>
<evidence type="ECO:0000313" key="2">
    <source>
        <dbReference type="Proteomes" id="UP000829196"/>
    </source>
</evidence>
<protein>
    <submittedName>
        <fullName evidence="1">Uncharacterized protein</fullName>
    </submittedName>
</protein>
<gene>
    <name evidence="1" type="ORF">KFK09_020796</name>
</gene>
<evidence type="ECO:0000313" key="1">
    <source>
        <dbReference type="EMBL" id="KAI0497565.1"/>
    </source>
</evidence>